<evidence type="ECO:0000256" key="2">
    <source>
        <dbReference type="ARBA" id="ARBA00022729"/>
    </source>
</evidence>
<evidence type="ECO:0000256" key="4">
    <source>
        <dbReference type="ARBA" id="ARBA00023237"/>
    </source>
</evidence>
<keyword evidence="4" id="KW-0998">Cell outer membrane</keyword>
<feature type="non-terminal residue" evidence="6">
    <location>
        <position position="157"/>
    </location>
</feature>
<organism evidence="6">
    <name type="scientific">Tanacetum cinerariifolium</name>
    <name type="common">Dalmatian daisy</name>
    <name type="synonym">Chrysanthemum cinerariifolium</name>
    <dbReference type="NCBI Taxonomy" id="118510"/>
    <lineage>
        <taxon>Eukaryota</taxon>
        <taxon>Viridiplantae</taxon>
        <taxon>Streptophyta</taxon>
        <taxon>Embryophyta</taxon>
        <taxon>Tracheophyta</taxon>
        <taxon>Spermatophyta</taxon>
        <taxon>Magnoliopsida</taxon>
        <taxon>eudicotyledons</taxon>
        <taxon>Gunneridae</taxon>
        <taxon>Pentapetalae</taxon>
        <taxon>asterids</taxon>
        <taxon>campanulids</taxon>
        <taxon>Asterales</taxon>
        <taxon>Asteraceae</taxon>
        <taxon>Asteroideae</taxon>
        <taxon>Anthemideae</taxon>
        <taxon>Anthemidinae</taxon>
        <taxon>Tanacetum</taxon>
    </lineage>
</organism>
<dbReference type="Gene3D" id="1.25.40.390">
    <property type="match status" value="1"/>
</dbReference>
<dbReference type="SUPFAM" id="SSF48452">
    <property type="entry name" value="TPR-like"/>
    <property type="match status" value="1"/>
</dbReference>
<evidence type="ECO:0000313" key="6">
    <source>
        <dbReference type="EMBL" id="GFD39201.1"/>
    </source>
</evidence>
<dbReference type="EMBL" id="BKCJ011512782">
    <property type="protein sequence ID" value="GFD39201.1"/>
    <property type="molecule type" value="Genomic_DNA"/>
</dbReference>
<gene>
    <name evidence="6" type="ORF">Tci_911170</name>
</gene>
<name>A0A699W2Q6_TANCI</name>
<dbReference type="AlphaFoldDB" id="A0A699W2Q6"/>
<feature type="domain" description="RagB/SusD" evidence="5">
    <location>
        <begin position="107"/>
        <end position="156"/>
    </location>
</feature>
<keyword evidence="3" id="KW-0472">Membrane</keyword>
<comment type="caution">
    <text evidence="6">The sequence shown here is derived from an EMBL/GenBank/DDBJ whole genome shotgun (WGS) entry which is preliminary data.</text>
</comment>
<dbReference type="InterPro" id="IPR011990">
    <property type="entry name" value="TPR-like_helical_dom_sf"/>
</dbReference>
<keyword evidence="2" id="KW-0732">Signal</keyword>
<proteinExistence type="predicted"/>
<comment type="subcellular location">
    <subcellularLocation>
        <location evidence="1">Cell outer membrane</location>
    </subcellularLocation>
</comment>
<accession>A0A699W2Q6</accession>
<sequence>MARDINNGRPFARFSPAYYMLDSYILRDASGNALESGPTLRTTDTRYNKWFTTVYRVNSLTANGGNSRAVIGDTAIWYPGRELSAAKLAQIAARQPIPYRVFQPSQYTTQFFPTMNKYDSRARTSTGGFSTRPVIVYRLAETYLIAAEAYFYLGNSA</sequence>
<dbReference type="Pfam" id="PF07980">
    <property type="entry name" value="SusD_RagB"/>
    <property type="match status" value="1"/>
</dbReference>
<dbReference type="InterPro" id="IPR012944">
    <property type="entry name" value="SusD_RagB_dom"/>
</dbReference>
<evidence type="ECO:0000259" key="5">
    <source>
        <dbReference type="Pfam" id="PF07980"/>
    </source>
</evidence>
<evidence type="ECO:0000256" key="1">
    <source>
        <dbReference type="ARBA" id="ARBA00004442"/>
    </source>
</evidence>
<evidence type="ECO:0000256" key="3">
    <source>
        <dbReference type="ARBA" id="ARBA00023136"/>
    </source>
</evidence>
<reference evidence="6" key="1">
    <citation type="journal article" date="2019" name="Sci. Rep.">
        <title>Draft genome of Tanacetum cinerariifolium, the natural source of mosquito coil.</title>
        <authorList>
            <person name="Yamashiro T."/>
            <person name="Shiraishi A."/>
            <person name="Satake H."/>
            <person name="Nakayama K."/>
        </authorList>
    </citation>
    <scope>NUCLEOTIDE SEQUENCE</scope>
</reference>
<protein>
    <recommendedName>
        <fullName evidence="5">RagB/SusD domain-containing protein</fullName>
    </recommendedName>
</protein>